<feature type="binding site" evidence="16">
    <location>
        <position position="159"/>
    </location>
    <ligand>
        <name>Ca(2+)</name>
        <dbReference type="ChEBI" id="CHEBI:29108"/>
        <label>2</label>
    </ligand>
</feature>
<feature type="domain" description="Sushi" evidence="22">
    <location>
        <begin position="300"/>
        <end position="357"/>
    </location>
</feature>
<dbReference type="InterPro" id="IPR035976">
    <property type="entry name" value="Sushi/SCR/CCP_sf"/>
</dbReference>
<dbReference type="PANTHER" id="PTHR24255">
    <property type="entry name" value="COMPLEMENT COMPONENT 1, S SUBCOMPONENT-RELATED"/>
    <property type="match status" value="1"/>
</dbReference>
<dbReference type="InterPro" id="IPR024175">
    <property type="entry name" value="Pept_S1A_C1r/C1S/mannan-bd"/>
</dbReference>
<feature type="binding site" evidence="16">
    <location>
        <position position="244"/>
    </location>
    <ligand>
        <name>Ca(2+)</name>
        <dbReference type="ChEBI" id="CHEBI:29108"/>
        <label>3</label>
    </ligand>
</feature>
<dbReference type="CDD" id="cd00190">
    <property type="entry name" value="Tryp_SPc"/>
    <property type="match status" value="1"/>
</dbReference>
<evidence type="ECO:0000256" key="2">
    <source>
        <dbReference type="ARBA" id="ARBA00006373"/>
    </source>
</evidence>
<dbReference type="PRINTS" id="PR00722">
    <property type="entry name" value="CHYMOTRYPSIN"/>
</dbReference>
<comment type="PTM">
    <text evidence="15">The iron and 2-oxoglutarate dependent 3-hydroxylation of aspartate and asparagine is (R) stereospecific within EGF domains.</text>
</comment>
<dbReference type="SUPFAM" id="SSF50494">
    <property type="entry name" value="Trypsin-like serine proteases"/>
    <property type="match status" value="1"/>
</dbReference>
<feature type="disulfide bond" evidence="14">
    <location>
        <begin position="168"/>
        <end position="181"/>
    </location>
</feature>
<dbReference type="SMART" id="SM00020">
    <property type="entry name" value="Tryp_SPc"/>
    <property type="match status" value="1"/>
</dbReference>
<organism evidence="23">
    <name type="scientific">Exaiptasia diaphana</name>
    <name type="common">Tropical sea anemone</name>
    <name type="synonym">Aiptasia pulchella</name>
    <dbReference type="NCBI Taxonomy" id="2652724"/>
    <lineage>
        <taxon>Eukaryota</taxon>
        <taxon>Metazoa</taxon>
        <taxon>Cnidaria</taxon>
        <taxon>Anthozoa</taxon>
        <taxon>Hexacorallia</taxon>
        <taxon>Actiniaria</taxon>
        <taxon>Aiptasiidae</taxon>
        <taxon>Exaiptasia</taxon>
    </lineage>
</organism>
<feature type="binding site" evidence="16">
    <location>
        <position position="234"/>
    </location>
    <ligand>
        <name>Ca(2+)</name>
        <dbReference type="ChEBI" id="CHEBI:29108"/>
        <label>3</label>
    </ligand>
</feature>
<feature type="disulfide bond" evidence="14">
    <location>
        <begin position="153"/>
        <end position="166"/>
    </location>
</feature>
<dbReference type="CDD" id="cd00033">
    <property type="entry name" value="CCP"/>
    <property type="match status" value="2"/>
</dbReference>
<dbReference type="InterPro" id="IPR043504">
    <property type="entry name" value="Peptidase_S1_PA_chymotrypsin"/>
</dbReference>
<evidence type="ECO:0000259" key="21">
    <source>
        <dbReference type="PROSITE" id="PS50240"/>
    </source>
</evidence>
<keyword evidence="5" id="KW-0399">Innate immunity</keyword>
<evidence type="ECO:0000256" key="3">
    <source>
        <dbReference type="ARBA" id="ARBA00022525"/>
    </source>
</evidence>
<feature type="disulfide bond" evidence="14 17">
    <location>
        <begin position="185"/>
        <end position="212"/>
    </location>
</feature>
<dbReference type="Gene3D" id="2.10.25.10">
    <property type="entry name" value="Laminin"/>
    <property type="match status" value="1"/>
</dbReference>
<feature type="domain" description="Peptidase S1" evidence="21">
    <location>
        <begin position="434"/>
        <end position="688"/>
    </location>
</feature>
<feature type="binding site" evidence="16">
    <location>
        <position position="126"/>
    </location>
    <ligand>
        <name>Ca(2+)</name>
        <dbReference type="ChEBI" id="CHEBI:29108"/>
        <label>1</label>
    </ligand>
</feature>
<dbReference type="GO" id="GO:0045087">
    <property type="term" value="P:innate immune response"/>
    <property type="evidence" value="ECO:0007669"/>
    <property type="project" value="UniProtKB-KW"/>
</dbReference>
<feature type="disulfide bond" evidence="14">
    <location>
        <begin position="604"/>
        <end position="621"/>
    </location>
</feature>
<dbReference type="InterPro" id="IPR000859">
    <property type="entry name" value="CUB_dom"/>
</dbReference>
<feature type="binding site" evidence="16">
    <location>
        <position position="81"/>
    </location>
    <ligand>
        <name>Ca(2+)</name>
        <dbReference type="ChEBI" id="CHEBI:29108"/>
        <label>1</label>
    </ligand>
</feature>
<evidence type="ECO:0000256" key="1">
    <source>
        <dbReference type="ARBA" id="ARBA00004613"/>
    </source>
</evidence>
<dbReference type="GO" id="GO:0005509">
    <property type="term" value="F:calcium ion binding"/>
    <property type="evidence" value="ECO:0007669"/>
    <property type="project" value="InterPro"/>
</dbReference>
<dbReference type="InterPro" id="IPR000436">
    <property type="entry name" value="Sushi_SCR_CCP_dom"/>
</dbReference>
<evidence type="ECO:0000256" key="6">
    <source>
        <dbReference type="ARBA" id="ARBA00022659"/>
    </source>
</evidence>
<dbReference type="SUPFAM" id="SSF57196">
    <property type="entry name" value="EGF/Laminin"/>
    <property type="match status" value="1"/>
</dbReference>
<proteinExistence type="evidence at transcript level"/>
<feature type="disulfide bond" evidence="14 18">
    <location>
        <begin position="328"/>
        <end position="355"/>
    </location>
</feature>
<evidence type="ECO:0000259" key="22">
    <source>
        <dbReference type="PROSITE" id="PS50923"/>
    </source>
</evidence>
<dbReference type="OrthoDB" id="9985152at2759"/>
<accession>A0A172PAK4</accession>
<feature type="domain" description="CUB" evidence="20">
    <location>
        <begin position="185"/>
        <end position="298"/>
    </location>
</feature>
<dbReference type="SUPFAM" id="SSF57535">
    <property type="entry name" value="Complement control module/SCR domain"/>
    <property type="match status" value="1"/>
</dbReference>
<feature type="disulfide bond" evidence="14">
    <location>
        <begin position="241"/>
        <end position="261"/>
    </location>
</feature>
<feature type="disulfide bond" evidence="14">
    <location>
        <begin position="302"/>
        <end position="342"/>
    </location>
</feature>
<keyword evidence="8" id="KW-0378">Hydrolase</keyword>
<evidence type="ECO:0000256" key="4">
    <source>
        <dbReference type="ARBA" id="ARBA00022536"/>
    </source>
</evidence>
<evidence type="ECO:0000256" key="19">
    <source>
        <dbReference type="SAM" id="SignalP"/>
    </source>
</evidence>
<keyword evidence="3" id="KW-0964">Secreted</keyword>
<feature type="disulfide bond" evidence="14">
    <location>
        <begin position="78"/>
        <end position="96"/>
    </location>
</feature>
<protein>
    <submittedName>
        <fullName evidence="23">Mannose-binding lectin associated serine protease</fullName>
    </submittedName>
</protein>
<feature type="active site" description="Charge relay system" evidence="13">
    <location>
        <position position="636"/>
    </location>
</feature>
<keyword evidence="16" id="KW-0106">Calcium</keyword>
<feature type="binding site" evidence="16">
    <location>
        <position position="160"/>
    </location>
    <ligand>
        <name>Ca(2+)</name>
        <dbReference type="ChEBI" id="CHEBI:29108"/>
        <label>2</label>
    </ligand>
</feature>
<evidence type="ECO:0000256" key="8">
    <source>
        <dbReference type="ARBA" id="ARBA00022801"/>
    </source>
</evidence>
<dbReference type="Pfam" id="PF00084">
    <property type="entry name" value="Sushi"/>
    <property type="match status" value="2"/>
</dbReference>
<feature type="binding site" evidence="16">
    <location>
        <position position="285"/>
    </location>
    <ligand>
        <name>Ca(2+)</name>
        <dbReference type="ChEBI" id="CHEBI:29108"/>
        <label>3</label>
    </ligand>
</feature>
<keyword evidence="16" id="KW-0479">Metal-binding</keyword>
<dbReference type="PROSITE" id="PS01186">
    <property type="entry name" value="EGF_2"/>
    <property type="match status" value="1"/>
</dbReference>
<evidence type="ECO:0000256" key="10">
    <source>
        <dbReference type="ARBA" id="ARBA00022859"/>
    </source>
</evidence>
<evidence type="ECO:0000256" key="15">
    <source>
        <dbReference type="PIRSR" id="PIRSR001155-3"/>
    </source>
</evidence>
<dbReference type="FunFam" id="2.60.120.290:FF:000006">
    <property type="entry name" value="Mannan-binding lectin serine protease 1"/>
    <property type="match status" value="1"/>
</dbReference>
<feature type="active site" description="Charge relay system" evidence="13">
    <location>
        <position position="474"/>
    </location>
</feature>
<evidence type="ECO:0000313" key="23">
    <source>
        <dbReference type="EMBL" id="AND61523.1"/>
    </source>
</evidence>
<dbReference type="Pfam" id="PF00089">
    <property type="entry name" value="Trypsin"/>
    <property type="match status" value="1"/>
</dbReference>
<dbReference type="SMART" id="SM00179">
    <property type="entry name" value="EGF_CA"/>
    <property type="match status" value="1"/>
</dbReference>
<reference evidence="23" key="1">
    <citation type="journal article" date="2016" name="Front. Microbiol.">
        <title>The Role of Complement in Cnidarian-Dinoflagellate Symbiosis and Immune Challenge in the Sea Anemone Aiptasia pallida.</title>
        <authorList>
            <person name="Poole A.Z."/>
            <person name="Kitchen S.A."/>
            <person name="Weis V.M."/>
        </authorList>
    </citation>
    <scope>NUCLEOTIDE SEQUENCE</scope>
</reference>
<dbReference type="SUPFAM" id="SSF49854">
    <property type="entry name" value="Spermadhesin, CUB domain"/>
    <property type="match status" value="2"/>
</dbReference>
<sequence length="688" mass="76907">MDWKRSVYAILLINLSLVDLCAGICGGNLTGYFGVIKSPRYPQTYPNFAHCVWNIKVQKGFRVRMRFTEFDIEPFYKCEYDWVMLRSDNNSTPRFCGKRTKLNPYKPKILTSPTNEAKLIFHSDYSNEEKYIGFVAHYVAVDTDECSRSKGQCDHYCHNYLGGHYCSCRAGYKLMPDKRSCNVICNNQRLTGRRGTIVTPEYPKAYPKNANCDWSISVEKGYQVTLYFQTFDVEDHPEVPCPYDYVKVSAGIGRRRGGPLCGKTLPQNISSSGNYMHIQFVSDSSGFNKGFKAFYETHGIRCPKQSAPRNGIMKGNSFSFKDTLEFSCLPGYQLFGSYIRDCKNTGTWSGVTPSCRRRSCGHPGILRHGSVTSSGFKYKDTVNYTCNAFFELHGDPTRSCKSDGTWSGAIPKCIAICGETKYNGTRLSQCRRRIVGGQETLKGAYPWHVLLKKSNRVACGGSLLNERWVLTAAHCVKESVGGGIVPLNKLELFIGLHRTSKTNARQVQRRNVSQIITHVDFDFSLFDSDLALLKIDGEVTIDEFARPVCLPKKMSDVSLMTPLKFGMAVGWGATSGILQINPKKNVAADTLKEACLPVVSKAVCQNAFLNEGYTVTDNMLCAGYTSGGQDICQGDSGGGFVFFDSKSNKWKLGGVVSWSSGRGCGLKDKYSVFVRVVRFVQWIEQNMF</sequence>
<dbReference type="PROSITE" id="PS50923">
    <property type="entry name" value="SUSHI"/>
    <property type="match status" value="2"/>
</dbReference>
<feature type="disulfide bond" description="Interchain (between heavy and light chains)" evidence="14">
    <location>
        <begin position="417"/>
        <end position="549"/>
    </location>
</feature>
<keyword evidence="12 15" id="KW-0379">Hydroxylation</keyword>
<dbReference type="InterPro" id="IPR035914">
    <property type="entry name" value="Sperma_CUB_dom_sf"/>
</dbReference>
<dbReference type="GO" id="GO:0004252">
    <property type="term" value="F:serine-type endopeptidase activity"/>
    <property type="evidence" value="ECO:0007669"/>
    <property type="project" value="InterPro"/>
</dbReference>
<dbReference type="PIRSF" id="PIRSF001155">
    <property type="entry name" value="C1r_C1s_MASP"/>
    <property type="match status" value="1"/>
</dbReference>
<evidence type="ECO:0000256" key="16">
    <source>
        <dbReference type="PIRSR" id="PIRSR001155-4"/>
    </source>
</evidence>
<dbReference type="SMART" id="SM00032">
    <property type="entry name" value="CCP"/>
    <property type="match status" value="2"/>
</dbReference>
<dbReference type="AlphaFoldDB" id="A0A172PAK4"/>
<dbReference type="InterPro" id="IPR001881">
    <property type="entry name" value="EGF-like_Ca-bd_dom"/>
</dbReference>
<feature type="disulfide bond" evidence="14">
    <location>
        <begin position="632"/>
        <end position="664"/>
    </location>
</feature>
<feature type="active site" description="Charge relay system" evidence="13">
    <location>
        <position position="529"/>
    </location>
</feature>
<keyword evidence="19" id="KW-0732">Signal</keyword>
<evidence type="ECO:0000256" key="18">
    <source>
        <dbReference type="PROSITE-ProRule" id="PRU00302"/>
    </source>
</evidence>
<keyword evidence="10" id="KW-0391">Immunity</keyword>
<evidence type="ECO:0000259" key="20">
    <source>
        <dbReference type="PROSITE" id="PS01180"/>
    </source>
</evidence>
<feature type="binding site" evidence="16">
    <location>
        <position position="163"/>
    </location>
    <ligand>
        <name>Ca(2+)</name>
        <dbReference type="ChEBI" id="CHEBI:29108"/>
        <label>2</label>
    </ligand>
</feature>
<dbReference type="GO" id="GO:0006508">
    <property type="term" value="P:proteolysis"/>
    <property type="evidence" value="ECO:0007669"/>
    <property type="project" value="UniProtKB-KW"/>
</dbReference>
<evidence type="ECO:0000256" key="5">
    <source>
        <dbReference type="ARBA" id="ARBA00022588"/>
    </source>
</evidence>
<keyword evidence="4" id="KW-0245">EGF-like domain</keyword>
<evidence type="ECO:0000256" key="7">
    <source>
        <dbReference type="ARBA" id="ARBA00022670"/>
    </source>
</evidence>
<feature type="binding site" evidence="16">
    <location>
        <position position="142"/>
    </location>
    <ligand>
        <name>Ca(2+)</name>
        <dbReference type="ChEBI" id="CHEBI:29108"/>
        <label>2</label>
    </ligand>
</feature>
<feature type="disulfide bond" evidence="14">
    <location>
        <begin position="360"/>
        <end position="400"/>
    </location>
</feature>
<evidence type="ECO:0000256" key="9">
    <source>
        <dbReference type="ARBA" id="ARBA00022825"/>
    </source>
</evidence>
<feature type="binding site" evidence="16">
    <location>
        <position position="283"/>
    </location>
    <ligand>
        <name>Ca(2+)</name>
        <dbReference type="ChEBI" id="CHEBI:29108"/>
        <label>3</label>
    </ligand>
</feature>
<dbReference type="FunFam" id="2.10.25.10:FF:000059">
    <property type="entry name" value="Mannan-binding lectin serine protease 1"/>
    <property type="match status" value="1"/>
</dbReference>
<evidence type="ECO:0000256" key="11">
    <source>
        <dbReference type="ARBA" id="ARBA00023157"/>
    </source>
</evidence>
<dbReference type="InterPro" id="IPR018114">
    <property type="entry name" value="TRYPSIN_HIS"/>
</dbReference>
<keyword evidence="6 18" id="KW-0768">Sushi</keyword>
<dbReference type="Gene3D" id="2.60.120.290">
    <property type="entry name" value="Spermadhesin, CUB domain"/>
    <property type="match status" value="2"/>
</dbReference>
<dbReference type="GO" id="GO:0006956">
    <property type="term" value="P:complement activation"/>
    <property type="evidence" value="ECO:0007669"/>
    <property type="project" value="InterPro"/>
</dbReference>
<feature type="disulfide bond" evidence="14">
    <location>
        <begin position="146"/>
        <end position="157"/>
    </location>
</feature>
<comment type="caution">
    <text evidence="18">Lacks conserved residue(s) required for the propagation of feature annotation.</text>
</comment>
<feature type="disulfide bond" evidence="14 18">
    <location>
        <begin position="386"/>
        <end position="413"/>
    </location>
</feature>
<keyword evidence="11 14" id="KW-1015">Disulfide bond</keyword>
<dbReference type="Gene3D" id="2.10.70.10">
    <property type="entry name" value="Complement Module, domain 1"/>
    <property type="match status" value="2"/>
</dbReference>
<dbReference type="FunFam" id="2.40.10.10:FF:000003">
    <property type="entry name" value="Transmembrane serine protease 3"/>
    <property type="match status" value="1"/>
</dbReference>
<dbReference type="PROSITE" id="PS50240">
    <property type="entry name" value="TRYPSIN_DOM"/>
    <property type="match status" value="1"/>
</dbReference>
<evidence type="ECO:0000256" key="17">
    <source>
        <dbReference type="PROSITE-ProRule" id="PRU00059"/>
    </source>
</evidence>
<evidence type="ECO:0000256" key="13">
    <source>
        <dbReference type="PIRSR" id="PIRSR001155-1"/>
    </source>
</evidence>
<dbReference type="PANTHER" id="PTHR24255:SF31">
    <property type="entry name" value="CUBILIN-LIKE PROTEIN"/>
    <property type="match status" value="1"/>
</dbReference>
<dbReference type="EMBL" id="KU747969">
    <property type="protein sequence ID" value="AND61523.1"/>
    <property type="molecule type" value="mRNA"/>
</dbReference>
<feature type="signal peptide" evidence="19">
    <location>
        <begin position="1"/>
        <end position="23"/>
    </location>
</feature>
<dbReference type="FunFam" id="2.60.120.290:FF:000012">
    <property type="entry name" value="mannan-binding lectin serine protease 1 isoform X1"/>
    <property type="match status" value="1"/>
</dbReference>
<dbReference type="Pfam" id="PF00431">
    <property type="entry name" value="CUB"/>
    <property type="match status" value="2"/>
</dbReference>
<feature type="modified residue" description="(3R)-3-hydroxyasparagine" evidence="15">
    <location>
        <position position="159"/>
    </location>
</feature>
<dbReference type="CDD" id="cd00054">
    <property type="entry name" value="EGF_CA"/>
    <property type="match status" value="1"/>
</dbReference>
<feature type="binding site" evidence="16">
    <location>
        <position position="145"/>
    </location>
    <ligand>
        <name>Ca(2+)</name>
        <dbReference type="ChEBI" id="CHEBI:29108"/>
        <label>2</label>
    </ligand>
</feature>
<comment type="similarity">
    <text evidence="2">Belongs to the EGF domain peptide family.</text>
</comment>
<dbReference type="PROSITE" id="PS00134">
    <property type="entry name" value="TRYPSIN_HIS"/>
    <property type="match status" value="1"/>
</dbReference>
<dbReference type="Pfam" id="PF14670">
    <property type="entry name" value="FXa_inhibition"/>
    <property type="match status" value="1"/>
</dbReference>
<dbReference type="PROSITE" id="PS01180">
    <property type="entry name" value="CUB"/>
    <property type="match status" value="2"/>
</dbReference>
<keyword evidence="7 23" id="KW-0645">Protease</keyword>
<feature type="domain" description="CUB" evidence="20">
    <location>
        <begin position="25"/>
        <end position="141"/>
    </location>
</feature>
<keyword evidence="9" id="KW-0720">Serine protease</keyword>
<evidence type="ECO:0000256" key="12">
    <source>
        <dbReference type="ARBA" id="ARBA00023278"/>
    </source>
</evidence>
<comment type="subcellular location">
    <subcellularLocation>
        <location evidence="1">Secreted</location>
    </subcellularLocation>
</comment>
<dbReference type="CDD" id="cd00041">
    <property type="entry name" value="CUB"/>
    <property type="match status" value="2"/>
</dbReference>
<dbReference type="InterPro" id="IPR009003">
    <property type="entry name" value="Peptidase_S1_PA"/>
</dbReference>
<feature type="binding site" evidence="16">
    <location>
        <position position="73"/>
    </location>
    <ligand>
        <name>Ca(2+)</name>
        <dbReference type="ChEBI" id="CHEBI:29108"/>
        <label>1</label>
    </ligand>
</feature>
<evidence type="ECO:0000256" key="14">
    <source>
        <dbReference type="PIRSR" id="PIRSR001155-2"/>
    </source>
</evidence>
<dbReference type="GO" id="GO:0005615">
    <property type="term" value="C:extracellular space"/>
    <property type="evidence" value="ECO:0007669"/>
    <property type="project" value="TreeGrafter"/>
</dbReference>
<dbReference type="Gene3D" id="2.40.10.10">
    <property type="entry name" value="Trypsin-like serine proteases"/>
    <property type="match status" value="2"/>
</dbReference>
<name>A0A172PAK4_EXADI</name>
<dbReference type="InterPro" id="IPR001254">
    <property type="entry name" value="Trypsin_dom"/>
</dbReference>
<feature type="binding site" evidence="16">
    <location>
        <position position="124"/>
    </location>
    <ligand>
        <name>Ca(2+)</name>
        <dbReference type="ChEBI" id="CHEBI:29108"/>
        <label>1</label>
    </ligand>
</feature>
<dbReference type="InterPro" id="IPR000742">
    <property type="entry name" value="EGF"/>
</dbReference>
<dbReference type="SMART" id="SM00042">
    <property type="entry name" value="CUB"/>
    <property type="match status" value="2"/>
</dbReference>
<dbReference type="InterPro" id="IPR001314">
    <property type="entry name" value="Peptidase_S1A"/>
</dbReference>
<feature type="domain" description="Sushi" evidence="22">
    <location>
        <begin position="358"/>
        <end position="415"/>
    </location>
</feature>
<feature type="chain" id="PRO_5007999560" evidence="19">
    <location>
        <begin position="24"/>
        <end position="688"/>
    </location>
</feature>